<keyword evidence="3" id="KW-0732">Signal</keyword>
<evidence type="ECO:0000256" key="1">
    <source>
        <dbReference type="ARBA" id="ARBA00004613"/>
    </source>
</evidence>
<organism evidence="7 8">
    <name type="scientific">Luteolibacter flavescens</name>
    <dbReference type="NCBI Taxonomy" id="1859460"/>
    <lineage>
        <taxon>Bacteria</taxon>
        <taxon>Pseudomonadati</taxon>
        <taxon>Verrucomicrobiota</taxon>
        <taxon>Verrucomicrobiia</taxon>
        <taxon>Verrucomicrobiales</taxon>
        <taxon>Verrucomicrobiaceae</taxon>
        <taxon>Luteolibacter</taxon>
    </lineage>
</organism>
<dbReference type="Gene3D" id="2.60.40.10">
    <property type="entry name" value="Immunoglobulins"/>
    <property type="match status" value="2"/>
</dbReference>
<dbReference type="InterPro" id="IPR024749">
    <property type="entry name" value="Collagen-bd_put"/>
</dbReference>
<reference evidence="7 8" key="1">
    <citation type="submission" date="2022-10" db="EMBL/GenBank/DDBJ databases">
        <title>Luteolibacter flavescens strain MCCC 1K03193, whole genome shotgun sequencing project.</title>
        <authorList>
            <person name="Zhao G."/>
            <person name="Shen L."/>
        </authorList>
    </citation>
    <scope>NUCLEOTIDE SEQUENCE [LARGE SCALE GENOMIC DNA]</scope>
    <source>
        <strain evidence="7 8">MCCC 1K03193</strain>
    </source>
</reference>
<keyword evidence="2" id="KW-0964">Secreted</keyword>
<dbReference type="InterPro" id="IPR013783">
    <property type="entry name" value="Ig-like_fold"/>
</dbReference>
<dbReference type="Pfam" id="PF17963">
    <property type="entry name" value="Big_9"/>
    <property type="match status" value="1"/>
</dbReference>
<evidence type="ECO:0000259" key="6">
    <source>
        <dbReference type="Pfam" id="PF24517"/>
    </source>
</evidence>
<dbReference type="NCBIfam" id="NF033679">
    <property type="entry name" value="DNRLRE_dom"/>
    <property type="match status" value="1"/>
</dbReference>
<evidence type="ECO:0000313" key="8">
    <source>
        <dbReference type="Proteomes" id="UP001207930"/>
    </source>
</evidence>
<evidence type="ECO:0000256" key="2">
    <source>
        <dbReference type="ARBA" id="ARBA00022525"/>
    </source>
</evidence>
<protein>
    <submittedName>
        <fullName evidence="7">DUF5060 domain-containing protein</fullName>
    </submittedName>
</protein>
<dbReference type="Proteomes" id="UP001207930">
    <property type="component" value="Unassembled WGS sequence"/>
</dbReference>
<sequence>MSAQTPIALPVEGELKRWHKLTFDFAGPQTGEAATPNPFTDYRADITFIHTATGTTRIVPGYYAADGNAAETSATTGNIWRVHFAPDLVGEWTYTVSFRSGTNVASADDAMSGSSGGHFDGVQGAFVIAPSDKTGRDFRSKGRLEYVGRHYLRFSGSGEYFMKTGVDSPENLLSYADFDGDFKTDGQKDDLVKTWGPHVADWQAGDPVWQGTKGKGLIGALNYLAAEGLNSVSFLTMNINGDDRNVFPYTTYTERSRFDVSRLDQWETIFEHGTRKGLYLHFKTQETENETLLDSGNLGPLRKLYYRELIARYSHHLALNWNLGEEINDATTAQKQAWAKFFHDNDPYRNHIVIHNGDQHFDLMGPQFALTGMSLQLNESNFSDTFTNVLRYVRRSSQYGKPWVVGCDEPGNASASLRPDNNAGNSHTDARRDALWATILAGGAGCEFYFGYNYAHSDTTCQDFRSRDAFWAYCRNALQLFAENDFSFELMSNQNELVSGNGDNGNRCLAKTGDTYLVQLRSGGSHTLNLSAASGAFSVQWFDPRNGGPVIPAADVQGGGTVNLGSPPSDTTQDWIVLVKSTTGGSVTNAPPMVEAGENQEAFLTGETVAITLEGQISDDGLPDPLDLEVSWMMASGPAPVVFSQAGAAATQVTFSEPGTYVLSLAADDGDLDAHDEITVTIELPSLTGRRTFSPVHDAFTDDGENDNGSTLAVRAEDRLAYLTFDLTTLDAVPLGAKLRLTEAAGIATGETTIRAYAALSNDWDEAAITSETAPAKGAELGSFTGSIPSGGVIEIDLGDWVTTPGVQGLFLEAESGEAAFASKEATDPAKRPLLVITTEGNTPPVYAGHTFTTTINKPVTLPYATLLGGAYDPDGDPVTPVILPHGSTAQGGQVSMNATALTYTPSIDYFGPDSFPLTVEDGRGGFITAQISVEVTQGGSGTPSAPPILEHAGDGAMRFRYTGTPGVGHTLQRSTDLLTWITLASELGVEDGVIDYLDTDAPETAAFYRIVTP</sequence>
<dbReference type="EMBL" id="JAPDDS010000018">
    <property type="protein sequence ID" value="MCW1887521.1"/>
    <property type="molecule type" value="Genomic_DNA"/>
</dbReference>
<evidence type="ECO:0000313" key="7">
    <source>
        <dbReference type="EMBL" id="MCW1887521.1"/>
    </source>
</evidence>
<dbReference type="Gene3D" id="2.60.40.3440">
    <property type="match status" value="1"/>
</dbReference>
<feature type="domain" description="Carbohydrate-binding module family 96" evidence="6">
    <location>
        <begin position="692"/>
        <end position="839"/>
    </location>
</feature>
<dbReference type="Pfam" id="PF16586">
    <property type="entry name" value="DUF5060"/>
    <property type="match status" value="1"/>
</dbReference>
<keyword evidence="8" id="KW-1185">Reference proteome</keyword>
<feature type="domain" description="Putative collagen-binding" evidence="4">
    <location>
        <begin position="494"/>
        <end position="579"/>
    </location>
</feature>
<proteinExistence type="predicted"/>
<dbReference type="Pfam" id="PF24517">
    <property type="entry name" value="CBM96"/>
    <property type="match status" value="1"/>
</dbReference>
<feature type="domain" description="DUF5060" evidence="5">
    <location>
        <begin position="15"/>
        <end position="99"/>
    </location>
</feature>
<accession>A0ABT3FVB2</accession>
<evidence type="ECO:0000256" key="3">
    <source>
        <dbReference type="ARBA" id="ARBA00022729"/>
    </source>
</evidence>
<gene>
    <name evidence="7" type="ORF">OKA04_22485</name>
</gene>
<dbReference type="InterPro" id="IPR032260">
    <property type="entry name" value="DUF5060"/>
</dbReference>
<dbReference type="RefSeq" id="WP_264503476.1">
    <property type="nucleotide sequence ID" value="NZ_JAPDDS010000018.1"/>
</dbReference>
<dbReference type="Gene3D" id="3.20.20.80">
    <property type="entry name" value="Glycosidases"/>
    <property type="match status" value="1"/>
</dbReference>
<comment type="caution">
    <text evidence="7">The sequence shown here is derived from an EMBL/GenBank/DDBJ whole genome shotgun (WGS) entry which is preliminary data.</text>
</comment>
<dbReference type="Pfam" id="PF12904">
    <property type="entry name" value="Collagen_bind_2"/>
    <property type="match status" value="1"/>
</dbReference>
<comment type="subcellular location">
    <subcellularLocation>
        <location evidence="1">Secreted</location>
    </subcellularLocation>
</comment>
<name>A0ABT3FVB2_9BACT</name>
<evidence type="ECO:0000259" key="4">
    <source>
        <dbReference type="Pfam" id="PF12904"/>
    </source>
</evidence>
<evidence type="ECO:0000259" key="5">
    <source>
        <dbReference type="Pfam" id="PF16586"/>
    </source>
</evidence>
<dbReference type="InterPro" id="IPR055372">
    <property type="entry name" value="CBM96"/>
</dbReference>